<dbReference type="InterPro" id="IPR005467">
    <property type="entry name" value="His_kinase_dom"/>
</dbReference>
<dbReference type="InterPro" id="IPR003594">
    <property type="entry name" value="HATPase_dom"/>
</dbReference>
<dbReference type="GO" id="GO:0005886">
    <property type="term" value="C:plasma membrane"/>
    <property type="evidence" value="ECO:0007669"/>
    <property type="project" value="TreeGrafter"/>
</dbReference>
<dbReference type="Pfam" id="PF00512">
    <property type="entry name" value="HisKA"/>
    <property type="match status" value="1"/>
</dbReference>
<sequence>MAARQSRPQSIALRLGVAMTLIFATVVVATVVAASRYGREAADEAFDRPLEGAAFQIAERVSVVDGKADVDLPVSAFELLSLARNDRVFYRVIGPDGATITGYDGLQPPTTSLGKPEQIYDSTFKGVRVRAVRLTRHLAERSVSGGVVVLVAQTTAERSALARSITTRAVAIIAFAGVALMVLAVVIVRVALRPLARIERTILSRDVNDLSPIEVPAPEEVAVLIAAVNRFMARLSRRIDGMQAFVAEAAHQLRTPITALRVQSQLALDETDPATLKRLNRRIHGRSIGLARLTDQLLSHALVAHRADTAALEPLDLRKVAIEAEREVRVVSDGSDAVALELPEEAVSARGDLVSLREAVKNLINNALRHGAPPVGLRVVPQTAESGAAILVRDGGAGFPDDLAARIGERFLSNGVDAESAGLGLSIVAAVVAAHQARLVHRRLPDGGFEVGLEMPRQAG</sequence>
<comment type="subcellular location">
    <subcellularLocation>
        <location evidence="2">Membrane</location>
    </subcellularLocation>
</comment>
<evidence type="ECO:0000259" key="12">
    <source>
        <dbReference type="PROSITE" id="PS50885"/>
    </source>
</evidence>
<dbReference type="AlphaFoldDB" id="A0A1Y6CS43"/>
<organism evidence="13 14">
    <name type="scientific">Tistlia consotensis USBA 355</name>
    <dbReference type="NCBI Taxonomy" id="560819"/>
    <lineage>
        <taxon>Bacteria</taxon>
        <taxon>Pseudomonadati</taxon>
        <taxon>Pseudomonadota</taxon>
        <taxon>Alphaproteobacteria</taxon>
        <taxon>Rhodospirillales</taxon>
        <taxon>Rhodovibrionaceae</taxon>
        <taxon>Tistlia</taxon>
    </lineage>
</organism>
<dbReference type="SUPFAM" id="SSF55874">
    <property type="entry name" value="ATPase domain of HSP90 chaperone/DNA topoisomerase II/histidine kinase"/>
    <property type="match status" value="1"/>
</dbReference>
<dbReference type="InterPro" id="IPR036097">
    <property type="entry name" value="HisK_dim/P_sf"/>
</dbReference>
<dbReference type="Gene3D" id="3.30.565.10">
    <property type="entry name" value="Histidine kinase-like ATPase, C-terminal domain"/>
    <property type="match status" value="1"/>
</dbReference>
<dbReference type="PANTHER" id="PTHR45436:SF1">
    <property type="entry name" value="SENSOR PROTEIN QSEC"/>
    <property type="match status" value="1"/>
</dbReference>
<dbReference type="EMBL" id="FWZX01000032">
    <property type="protein sequence ID" value="SMF73787.1"/>
    <property type="molecule type" value="Genomic_DNA"/>
</dbReference>
<dbReference type="SMART" id="SM00388">
    <property type="entry name" value="HisKA"/>
    <property type="match status" value="1"/>
</dbReference>
<evidence type="ECO:0000256" key="5">
    <source>
        <dbReference type="ARBA" id="ARBA00022679"/>
    </source>
</evidence>
<evidence type="ECO:0000313" key="14">
    <source>
        <dbReference type="Proteomes" id="UP000192917"/>
    </source>
</evidence>
<dbReference type="GO" id="GO:0000155">
    <property type="term" value="F:phosphorelay sensor kinase activity"/>
    <property type="evidence" value="ECO:0007669"/>
    <property type="project" value="InterPro"/>
</dbReference>
<dbReference type="PANTHER" id="PTHR45436">
    <property type="entry name" value="SENSOR HISTIDINE KINASE YKOH"/>
    <property type="match status" value="1"/>
</dbReference>
<dbReference type="InterPro" id="IPR050428">
    <property type="entry name" value="TCS_sensor_his_kinase"/>
</dbReference>
<dbReference type="STRING" id="560819.SAMN05428998_13256"/>
<evidence type="ECO:0000256" key="3">
    <source>
        <dbReference type="ARBA" id="ARBA00012438"/>
    </source>
</evidence>
<accession>A0A1Y6CS43</accession>
<feature type="domain" description="Histidine kinase" evidence="11">
    <location>
        <begin position="248"/>
        <end position="459"/>
    </location>
</feature>
<evidence type="ECO:0000256" key="4">
    <source>
        <dbReference type="ARBA" id="ARBA00022553"/>
    </source>
</evidence>
<protein>
    <recommendedName>
        <fullName evidence="3">histidine kinase</fullName>
        <ecNumber evidence="3">2.7.13.3</ecNumber>
    </recommendedName>
</protein>
<evidence type="ECO:0000256" key="10">
    <source>
        <dbReference type="SAM" id="Phobius"/>
    </source>
</evidence>
<keyword evidence="9" id="KW-0902">Two-component regulatory system</keyword>
<evidence type="ECO:0000256" key="9">
    <source>
        <dbReference type="ARBA" id="ARBA00023012"/>
    </source>
</evidence>
<keyword evidence="7 13" id="KW-0418">Kinase</keyword>
<keyword evidence="14" id="KW-1185">Reference proteome</keyword>
<dbReference type="PROSITE" id="PS50109">
    <property type="entry name" value="HIS_KIN"/>
    <property type="match status" value="1"/>
</dbReference>
<feature type="domain" description="HAMP" evidence="12">
    <location>
        <begin position="189"/>
        <end position="240"/>
    </location>
</feature>
<dbReference type="SMART" id="SM00387">
    <property type="entry name" value="HATPase_c"/>
    <property type="match status" value="1"/>
</dbReference>
<dbReference type="PROSITE" id="PS50885">
    <property type="entry name" value="HAMP"/>
    <property type="match status" value="1"/>
</dbReference>
<keyword evidence="10" id="KW-0472">Membrane</keyword>
<dbReference type="InterPro" id="IPR036890">
    <property type="entry name" value="HATPase_C_sf"/>
</dbReference>
<dbReference type="InterPro" id="IPR003661">
    <property type="entry name" value="HisK_dim/P_dom"/>
</dbReference>
<keyword evidence="5" id="KW-0808">Transferase</keyword>
<gene>
    <name evidence="13" type="ORF">SAMN05428998_13256</name>
</gene>
<evidence type="ECO:0000256" key="2">
    <source>
        <dbReference type="ARBA" id="ARBA00004370"/>
    </source>
</evidence>
<dbReference type="CDD" id="cd00082">
    <property type="entry name" value="HisKA"/>
    <property type="match status" value="1"/>
</dbReference>
<dbReference type="Pfam" id="PF08521">
    <property type="entry name" value="2CSK_N"/>
    <property type="match status" value="1"/>
</dbReference>
<evidence type="ECO:0000256" key="6">
    <source>
        <dbReference type="ARBA" id="ARBA00022692"/>
    </source>
</evidence>
<reference evidence="13 14" key="1">
    <citation type="submission" date="2017-04" db="EMBL/GenBank/DDBJ databases">
        <authorList>
            <person name="Afonso C.L."/>
            <person name="Miller P.J."/>
            <person name="Scott M.A."/>
            <person name="Spackman E."/>
            <person name="Goraichik I."/>
            <person name="Dimitrov K.M."/>
            <person name="Suarez D.L."/>
            <person name="Swayne D.E."/>
        </authorList>
    </citation>
    <scope>NUCLEOTIDE SEQUENCE [LARGE SCALE GENOMIC DNA]</scope>
    <source>
        <strain evidence="13 14">USBA 355</strain>
    </source>
</reference>
<keyword evidence="6 10" id="KW-0812">Transmembrane</keyword>
<dbReference type="RefSeq" id="WP_085125775.1">
    <property type="nucleotide sequence ID" value="NZ_FWZX01000032.1"/>
</dbReference>
<evidence type="ECO:0000256" key="7">
    <source>
        <dbReference type="ARBA" id="ARBA00022777"/>
    </source>
</evidence>
<dbReference type="Proteomes" id="UP000192917">
    <property type="component" value="Unassembled WGS sequence"/>
</dbReference>
<evidence type="ECO:0000259" key="11">
    <source>
        <dbReference type="PROSITE" id="PS50109"/>
    </source>
</evidence>
<evidence type="ECO:0000313" key="13">
    <source>
        <dbReference type="EMBL" id="SMF73787.1"/>
    </source>
</evidence>
<evidence type="ECO:0000256" key="8">
    <source>
        <dbReference type="ARBA" id="ARBA00022989"/>
    </source>
</evidence>
<dbReference type="InterPro" id="IPR013727">
    <property type="entry name" value="2CSK_N"/>
</dbReference>
<dbReference type="SUPFAM" id="SSF47384">
    <property type="entry name" value="Homodimeric domain of signal transducing histidine kinase"/>
    <property type="match status" value="1"/>
</dbReference>
<feature type="transmembrane region" description="Helical" evidence="10">
    <location>
        <begin position="12"/>
        <end position="34"/>
    </location>
</feature>
<dbReference type="Pfam" id="PF02518">
    <property type="entry name" value="HATPase_c"/>
    <property type="match status" value="1"/>
</dbReference>
<name>A0A1Y6CS43_9PROT</name>
<proteinExistence type="predicted"/>
<keyword evidence="8 10" id="KW-1133">Transmembrane helix</keyword>
<evidence type="ECO:0000256" key="1">
    <source>
        <dbReference type="ARBA" id="ARBA00000085"/>
    </source>
</evidence>
<dbReference type="Gene3D" id="1.10.287.130">
    <property type="match status" value="1"/>
</dbReference>
<feature type="transmembrane region" description="Helical" evidence="10">
    <location>
        <begin position="169"/>
        <end position="192"/>
    </location>
</feature>
<comment type="catalytic activity">
    <reaction evidence="1">
        <text>ATP + protein L-histidine = ADP + protein N-phospho-L-histidine.</text>
        <dbReference type="EC" id="2.7.13.3"/>
    </reaction>
</comment>
<keyword evidence="4" id="KW-0597">Phosphoprotein</keyword>
<dbReference type="EC" id="2.7.13.3" evidence="3"/>
<dbReference type="InterPro" id="IPR003660">
    <property type="entry name" value="HAMP_dom"/>
</dbReference>